<dbReference type="EMBL" id="HG793169">
    <property type="protein sequence ID" value="CRL29486.1"/>
    <property type="molecule type" value="Genomic_DNA"/>
</dbReference>
<organism evidence="2 3">
    <name type="scientific">Penicillium camemberti (strain FM 013)</name>
    <dbReference type="NCBI Taxonomy" id="1429867"/>
    <lineage>
        <taxon>Eukaryota</taxon>
        <taxon>Fungi</taxon>
        <taxon>Dikarya</taxon>
        <taxon>Ascomycota</taxon>
        <taxon>Pezizomycotina</taxon>
        <taxon>Eurotiomycetes</taxon>
        <taxon>Eurotiomycetidae</taxon>
        <taxon>Eurotiales</taxon>
        <taxon>Aspergillaceae</taxon>
        <taxon>Penicillium</taxon>
    </lineage>
</organism>
<dbReference type="Proteomes" id="UP000053732">
    <property type="component" value="Unassembled WGS sequence"/>
</dbReference>
<sequence length="91" mass="10620">MTMKIHQEKKNALNSSPHQEKEDQQPKKLPIHNKKDKSQENSNHVLLEVKIRHTLATKPFQPTLKVLADLERDDPKFAFPATQLIGLYRRL</sequence>
<reference evidence="2 3" key="1">
    <citation type="journal article" date="2014" name="Nat. Commun.">
        <title>Multiple recent horizontal transfers of a large genomic region in cheese making fungi.</title>
        <authorList>
            <person name="Cheeseman K."/>
            <person name="Ropars J."/>
            <person name="Renault P."/>
            <person name="Dupont J."/>
            <person name="Gouzy J."/>
            <person name="Branca A."/>
            <person name="Abraham A.L."/>
            <person name="Ceppi M."/>
            <person name="Conseiller E."/>
            <person name="Debuchy R."/>
            <person name="Malagnac F."/>
            <person name="Goarin A."/>
            <person name="Silar P."/>
            <person name="Lacoste S."/>
            <person name="Sallet E."/>
            <person name="Bensimon A."/>
            <person name="Giraud T."/>
            <person name="Brygoo Y."/>
        </authorList>
    </citation>
    <scope>NUCLEOTIDE SEQUENCE [LARGE SCALE GENOMIC DNA]</scope>
    <source>
        <strain evidence="3">FM 013</strain>
    </source>
</reference>
<evidence type="ECO:0000256" key="1">
    <source>
        <dbReference type="SAM" id="MobiDB-lite"/>
    </source>
</evidence>
<protein>
    <submittedName>
        <fullName evidence="2">Str. FM013</fullName>
    </submittedName>
</protein>
<keyword evidence="3" id="KW-1185">Reference proteome</keyword>
<feature type="region of interest" description="Disordered" evidence="1">
    <location>
        <begin position="1"/>
        <end position="43"/>
    </location>
</feature>
<evidence type="ECO:0000313" key="3">
    <source>
        <dbReference type="Proteomes" id="UP000053732"/>
    </source>
</evidence>
<proteinExistence type="predicted"/>
<dbReference type="AlphaFoldDB" id="A0A0G4PTM3"/>
<feature type="compositionally biased region" description="Basic and acidic residues" evidence="1">
    <location>
        <begin position="1"/>
        <end position="11"/>
    </location>
</feature>
<accession>A0A0G4PTM3</accession>
<evidence type="ECO:0000313" key="2">
    <source>
        <dbReference type="EMBL" id="CRL29486.1"/>
    </source>
</evidence>
<name>A0A0G4PTM3_PENC3</name>
<gene>
    <name evidence="2" type="ORF">PCAMFM013_S036g000070</name>
</gene>